<dbReference type="EMBL" id="KV440978">
    <property type="protein sequence ID" value="OAD75075.1"/>
    <property type="molecule type" value="Genomic_DNA"/>
</dbReference>
<dbReference type="InterPro" id="IPR052982">
    <property type="entry name" value="SRP1/TIP1-like"/>
</dbReference>
<dbReference type="RefSeq" id="XP_018293115.1">
    <property type="nucleotide sequence ID" value="XM_018438407.1"/>
</dbReference>
<protein>
    <recommendedName>
        <fullName evidence="4">Yeast cell wall synthesis Kre9/Knh1-like N-terminal domain-containing protein</fullName>
    </recommendedName>
</protein>
<evidence type="ECO:0000256" key="2">
    <source>
        <dbReference type="SAM" id="MobiDB-lite"/>
    </source>
</evidence>
<gene>
    <name evidence="5" type="ORF">PHYBLDRAFT_181047</name>
</gene>
<keyword evidence="1 3" id="KW-0732">Signal</keyword>
<feature type="signal peptide" evidence="3">
    <location>
        <begin position="1"/>
        <end position="19"/>
    </location>
</feature>
<evidence type="ECO:0000313" key="5">
    <source>
        <dbReference type="EMBL" id="OAD75075.1"/>
    </source>
</evidence>
<proteinExistence type="predicted"/>
<dbReference type="PANTHER" id="PTHR40633">
    <property type="entry name" value="MATRIX PROTEIN, PUTATIVE (AFU_ORTHOLOGUE AFUA_8G05410)-RELATED"/>
    <property type="match status" value="1"/>
</dbReference>
<feature type="domain" description="Yeast cell wall synthesis Kre9/Knh1-like N-terminal" evidence="4">
    <location>
        <begin position="28"/>
        <end position="117"/>
    </location>
</feature>
<feature type="region of interest" description="Disordered" evidence="2">
    <location>
        <begin position="142"/>
        <end position="183"/>
    </location>
</feature>
<keyword evidence="6" id="KW-1185">Reference proteome</keyword>
<organism evidence="5 6">
    <name type="scientific">Phycomyces blakesleeanus (strain ATCC 8743b / DSM 1359 / FGSC 10004 / NBRC 33097 / NRRL 1555)</name>
    <dbReference type="NCBI Taxonomy" id="763407"/>
    <lineage>
        <taxon>Eukaryota</taxon>
        <taxon>Fungi</taxon>
        <taxon>Fungi incertae sedis</taxon>
        <taxon>Mucoromycota</taxon>
        <taxon>Mucoromycotina</taxon>
        <taxon>Mucoromycetes</taxon>
        <taxon>Mucorales</taxon>
        <taxon>Phycomycetaceae</taxon>
        <taxon>Phycomyces</taxon>
    </lineage>
</organism>
<dbReference type="OrthoDB" id="5589325at2759"/>
<sequence length="203" mass="19647">MKFAAIVSFLAASAAFVSAVPGISITAPIQNTVWQAGQSHIISWIPTNSTATTITQIEYRHGNSAALTLVSTLTTANIPVSDGQFVWNMPNTTVADGACVLVVTTDKGDPTYSGYFVIQAATPGAPDAFTLTGSPTAAGAAGAVSSGSSNAGSSKAGSAPSASGSGDSAASSSSSSTKSSGASGLKAGVAAVIGAVGAAAMLL</sequence>
<reference evidence="6" key="1">
    <citation type="submission" date="2015-06" db="EMBL/GenBank/DDBJ databases">
        <title>Expansion of signal transduction pathways in fungi by whole-genome duplication.</title>
        <authorList>
            <consortium name="DOE Joint Genome Institute"/>
            <person name="Corrochano L.M."/>
            <person name="Kuo A."/>
            <person name="Marcet-Houben M."/>
            <person name="Polaino S."/>
            <person name="Salamov A."/>
            <person name="Villalobos J.M."/>
            <person name="Alvarez M.I."/>
            <person name="Avalos J."/>
            <person name="Benito E.P."/>
            <person name="Benoit I."/>
            <person name="Burger G."/>
            <person name="Camino L.P."/>
            <person name="Canovas D."/>
            <person name="Cerda-Olmedo E."/>
            <person name="Cheng J.-F."/>
            <person name="Dominguez A."/>
            <person name="Elias M."/>
            <person name="Eslava A.P."/>
            <person name="Glaser F."/>
            <person name="Grimwood J."/>
            <person name="Gutierrez G."/>
            <person name="Heitman J."/>
            <person name="Henrissat B."/>
            <person name="Iturriaga E.A."/>
            <person name="Lang B.F."/>
            <person name="Lavin J.L."/>
            <person name="Lee S."/>
            <person name="Li W."/>
            <person name="Lindquist E."/>
            <person name="Lopez-Garcia S."/>
            <person name="Luque E.M."/>
            <person name="Marcos A.T."/>
            <person name="Martin J."/>
            <person name="McCluskey K."/>
            <person name="Medina H.R."/>
            <person name="Miralles-Duran A."/>
            <person name="Miyazaki A."/>
            <person name="Munoz-Torres E."/>
            <person name="Oguiza J.A."/>
            <person name="Ohm R."/>
            <person name="Olmedo M."/>
            <person name="Orejas M."/>
            <person name="Ortiz-Castellanos L."/>
            <person name="Pisabarro A.G."/>
            <person name="Rodriguez-Romero J."/>
            <person name="Ruiz-Herrera J."/>
            <person name="Ruiz-Vazquez R."/>
            <person name="Sanz C."/>
            <person name="Schackwitz W."/>
            <person name="Schmutz J."/>
            <person name="Shahriari M."/>
            <person name="Shelest E."/>
            <person name="Silva-Franco F."/>
            <person name="Soanes D."/>
            <person name="Syed K."/>
            <person name="Tagua V.G."/>
            <person name="Talbot N.J."/>
            <person name="Thon M."/>
            <person name="De vries R.P."/>
            <person name="Wiebenga A."/>
            <person name="Yadav J.S."/>
            <person name="Braun E.L."/>
            <person name="Baker S."/>
            <person name="Garre V."/>
            <person name="Horwitz B."/>
            <person name="Torres-Martinez S."/>
            <person name="Idnurm A."/>
            <person name="Herrera-Estrella A."/>
            <person name="Gabaldon T."/>
            <person name="Grigoriev I.V."/>
        </authorList>
    </citation>
    <scope>NUCLEOTIDE SEQUENCE [LARGE SCALE GENOMIC DNA]</scope>
    <source>
        <strain evidence="6">NRRL 1555(-)</strain>
    </source>
</reference>
<dbReference type="Pfam" id="PF10342">
    <property type="entry name" value="Kre9_KNH"/>
    <property type="match status" value="1"/>
</dbReference>
<dbReference type="AlphaFoldDB" id="A0A162XIE5"/>
<dbReference type="InParanoid" id="A0A162XIE5"/>
<evidence type="ECO:0000256" key="1">
    <source>
        <dbReference type="ARBA" id="ARBA00022729"/>
    </source>
</evidence>
<dbReference type="VEuPathDB" id="FungiDB:PHYBLDRAFT_181047"/>
<dbReference type="Proteomes" id="UP000077315">
    <property type="component" value="Unassembled WGS sequence"/>
</dbReference>
<dbReference type="PANTHER" id="PTHR40633:SF1">
    <property type="entry name" value="GPI ANCHORED SERINE-THREONINE RICH PROTEIN (AFU_ORTHOLOGUE AFUA_1G03630)"/>
    <property type="match status" value="1"/>
</dbReference>
<evidence type="ECO:0000313" key="6">
    <source>
        <dbReference type="Proteomes" id="UP000077315"/>
    </source>
</evidence>
<feature type="chain" id="PRO_5007840803" description="Yeast cell wall synthesis Kre9/Knh1-like N-terminal domain-containing protein" evidence="3">
    <location>
        <begin position="20"/>
        <end position="203"/>
    </location>
</feature>
<dbReference type="GeneID" id="28999313"/>
<accession>A0A162XIE5</accession>
<name>A0A162XIE5_PHYB8</name>
<evidence type="ECO:0000259" key="4">
    <source>
        <dbReference type="Pfam" id="PF10342"/>
    </source>
</evidence>
<evidence type="ECO:0000256" key="3">
    <source>
        <dbReference type="SAM" id="SignalP"/>
    </source>
</evidence>
<dbReference type="InterPro" id="IPR018466">
    <property type="entry name" value="Kre9/Knh1-like_N"/>
</dbReference>